<dbReference type="OrthoDB" id="1018at2157"/>
<dbReference type="Gene3D" id="3.40.50.150">
    <property type="entry name" value="Vaccinia Virus protein VP39"/>
    <property type="match status" value="1"/>
</dbReference>
<accession>K2QDD8</accession>
<keyword evidence="3" id="KW-0949">S-adenosyl-L-methionine</keyword>
<name>K2QDD8_METFP</name>
<dbReference type="SUPFAM" id="SSF53335">
    <property type="entry name" value="S-adenosyl-L-methionine-dependent methyltransferases"/>
    <property type="match status" value="1"/>
</dbReference>
<evidence type="ECO:0000259" key="4">
    <source>
        <dbReference type="Pfam" id="PF08241"/>
    </source>
</evidence>
<dbReference type="AlphaFoldDB" id="K2QDD8"/>
<dbReference type="InterPro" id="IPR013216">
    <property type="entry name" value="Methyltransf_11"/>
</dbReference>
<evidence type="ECO:0000256" key="2">
    <source>
        <dbReference type="ARBA" id="ARBA00022679"/>
    </source>
</evidence>
<keyword evidence="2" id="KW-0808">Transferase</keyword>
<feature type="domain" description="Methyltransferase type 11" evidence="4">
    <location>
        <begin position="52"/>
        <end position="137"/>
    </location>
</feature>
<dbReference type="CDD" id="cd02440">
    <property type="entry name" value="AdoMet_MTases"/>
    <property type="match status" value="1"/>
</dbReference>
<proteinExistence type="predicted"/>
<keyword evidence="1" id="KW-0489">Methyltransferase</keyword>
<dbReference type="Pfam" id="PF08241">
    <property type="entry name" value="Methyltransf_11"/>
    <property type="match status" value="1"/>
</dbReference>
<dbReference type="PANTHER" id="PTHR43464">
    <property type="entry name" value="METHYLTRANSFERASE"/>
    <property type="match status" value="1"/>
</dbReference>
<dbReference type="GO" id="GO:0008757">
    <property type="term" value="F:S-adenosylmethionine-dependent methyltransferase activity"/>
    <property type="evidence" value="ECO:0007669"/>
    <property type="project" value="InterPro"/>
</dbReference>
<protein>
    <submittedName>
        <fullName evidence="5">Ubiquinone/menaquinone biosynthesis methylase-like protein</fullName>
    </submittedName>
</protein>
<dbReference type="RefSeq" id="WP_004030497.1">
    <property type="nucleotide sequence ID" value="NZ_AMPO01000004.1"/>
</dbReference>
<dbReference type="PATRIC" id="fig|1204725.3.peg.1231"/>
<keyword evidence="6" id="KW-1185">Reference proteome</keyword>
<evidence type="ECO:0000313" key="5">
    <source>
        <dbReference type="EMBL" id="EKF86041.1"/>
    </source>
</evidence>
<dbReference type="GO" id="GO:0032259">
    <property type="term" value="P:methylation"/>
    <property type="evidence" value="ECO:0007669"/>
    <property type="project" value="UniProtKB-KW"/>
</dbReference>
<dbReference type="PANTHER" id="PTHR43464:SF19">
    <property type="entry name" value="UBIQUINONE BIOSYNTHESIS O-METHYLTRANSFERASE, MITOCHONDRIAL"/>
    <property type="match status" value="1"/>
</dbReference>
<evidence type="ECO:0000313" key="6">
    <source>
        <dbReference type="Proteomes" id="UP000007360"/>
    </source>
</evidence>
<evidence type="ECO:0000256" key="1">
    <source>
        <dbReference type="ARBA" id="ARBA00022603"/>
    </source>
</evidence>
<dbReference type="InterPro" id="IPR029063">
    <property type="entry name" value="SAM-dependent_MTases_sf"/>
</dbReference>
<organism evidence="5 6">
    <name type="scientific">Methanobacterium formicicum (strain DSM 3637 / PP1)</name>
    <dbReference type="NCBI Taxonomy" id="1204725"/>
    <lineage>
        <taxon>Archaea</taxon>
        <taxon>Methanobacteriati</taxon>
        <taxon>Methanobacteriota</taxon>
        <taxon>Methanomada group</taxon>
        <taxon>Methanobacteria</taxon>
        <taxon>Methanobacteriales</taxon>
        <taxon>Methanobacteriaceae</taxon>
        <taxon>Methanobacterium</taxon>
    </lineage>
</organism>
<comment type="caution">
    <text evidence="5">The sequence shown here is derived from an EMBL/GenBank/DDBJ whole genome shotgun (WGS) entry which is preliminary data.</text>
</comment>
<gene>
    <name evidence="5" type="ORF">A994_06126</name>
</gene>
<reference evidence="5 6" key="1">
    <citation type="journal article" date="2012" name="J. Bacteriol.">
        <title>Draft genome sequence of Methanobacterium formicicum DSM 3637, an archaebacterium isolated from the methane producer amoeba Pelomyxa palustris.</title>
        <authorList>
            <person name="Gutierrez G."/>
        </authorList>
    </citation>
    <scope>NUCLEOTIDE SEQUENCE [LARGE SCALE GENOMIC DNA]</scope>
    <source>
        <strain evidence="6">DSM 3637 / PP1</strain>
    </source>
</reference>
<dbReference type="Proteomes" id="UP000007360">
    <property type="component" value="Unassembled WGS sequence"/>
</dbReference>
<dbReference type="EMBL" id="AMPO01000004">
    <property type="protein sequence ID" value="EKF86041.1"/>
    <property type="molecule type" value="Genomic_DNA"/>
</dbReference>
<evidence type="ECO:0000256" key="3">
    <source>
        <dbReference type="ARBA" id="ARBA00022691"/>
    </source>
</evidence>
<sequence>MEEKYQNLWLNESYNYFKRNYGDVDLRTIKPNFNLQSLLKKTNLDLNNNKILEIGCGAGNNLYWLKNMFKADVYGIEVSPKLVNLLNKNFDEITFINCHSHDLPFKKNSFDLVILRSVLHWVDRDYIMQTVGEAIRVSNKYLIISDFAPLIPYSVEYKHQNGLKTYKIDYQNLVESSLQMKMIFCEYYKFEDEWNALKTALYKKVSIDDAYPEKDDLSI</sequence>